<evidence type="ECO:0008006" key="5">
    <source>
        <dbReference type="Google" id="ProtNLM"/>
    </source>
</evidence>
<feature type="compositionally biased region" description="Low complexity" evidence="1">
    <location>
        <begin position="52"/>
        <end position="77"/>
    </location>
</feature>
<keyword evidence="4" id="KW-1185">Reference proteome</keyword>
<dbReference type="Proteomes" id="UP001058364">
    <property type="component" value="Chromosome"/>
</dbReference>
<evidence type="ECO:0000313" key="4">
    <source>
        <dbReference type="Proteomes" id="UP001058364"/>
    </source>
</evidence>
<gene>
    <name evidence="3" type="ORF">NX772_01495</name>
</gene>
<dbReference type="RefSeq" id="WP_027123554.1">
    <property type="nucleotide sequence ID" value="NZ_CP103423.1"/>
</dbReference>
<feature type="region of interest" description="Disordered" evidence="1">
    <location>
        <begin position="40"/>
        <end position="79"/>
    </location>
</feature>
<name>A0ABY5TV10_9BACT</name>
<feature type="chain" id="PRO_5046682815" description="Lipoprotein" evidence="2">
    <location>
        <begin position="25"/>
        <end position="415"/>
    </location>
</feature>
<reference evidence="3" key="1">
    <citation type="submission" date="2022-08" db="EMBL/GenBank/DDBJ databases">
        <title>Complete genome sequence of Mycoplasma molare type strain H 542.</title>
        <authorList>
            <person name="Spergser J."/>
        </authorList>
    </citation>
    <scope>NUCLEOTIDE SEQUENCE</scope>
    <source>
        <strain evidence="3">H 542</strain>
    </source>
</reference>
<feature type="signal peptide" evidence="2">
    <location>
        <begin position="1"/>
        <end position="24"/>
    </location>
</feature>
<organism evidence="3 4">
    <name type="scientific">Mesomycoplasma molare</name>
    <dbReference type="NCBI Taxonomy" id="171288"/>
    <lineage>
        <taxon>Bacteria</taxon>
        <taxon>Bacillati</taxon>
        <taxon>Mycoplasmatota</taxon>
        <taxon>Mycoplasmoidales</taxon>
        <taxon>Metamycoplasmataceae</taxon>
        <taxon>Mesomycoplasma</taxon>
    </lineage>
</organism>
<protein>
    <recommendedName>
        <fullName evidence="5">Lipoprotein</fullName>
    </recommendedName>
</protein>
<accession>A0ABY5TV10</accession>
<evidence type="ECO:0000256" key="2">
    <source>
        <dbReference type="SAM" id="SignalP"/>
    </source>
</evidence>
<proteinExistence type="predicted"/>
<evidence type="ECO:0000256" key="1">
    <source>
        <dbReference type="SAM" id="MobiDB-lite"/>
    </source>
</evidence>
<feature type="compositionally biased region" description="Polar residues" evidence="1">
    <location>
        <begin position="40"/>
        <end position="51"/>
    </location>
</feature>
<dbReference type="EMBL" id="CP103423">
    <property type="protein sequence ID" value="UWD34487.1"/>
    <property type="molecule type" value="Genomic_DNA"/>
</dbReference>
<sequence length="415" mass="48281">MKQRKILNSMLLCSIALVPLIANSCSFSSLLSNKLKDSYNNQTKKPNSETENGSNSSDSSSSGSNNSNSSSDGNNSDIVFNTNELSSKRFREMPKFDIARDQKGFYRLWLYIKQIPQNVKEELGEINSLNKNLLNQKLIEKYNEVKEKIGTNSASQDINRKDFGDSLFGQINNAKYSDKSIFGNRGLEQLNYYWNQADQRLFNLEKPENKRWEWKINEDSSLISSTNELEIFLMTPYHLLAYSEKQLELMKTYINYQIALYTSFSNRNKSFEEQLKFDHLKLDKEIKTLESALTQAEKLATHINIFLNPITHYSKDKNTVFSPLPELGDKEMYKELLDLMNKEIAPLLIKYGDYDSSPLEDIGNKTLIKKYFYPLLEGRELKIDYSEEEIKKLIKDFKINGRVKYNFEYDFTEDV</sequence>
<evidence type="ECO:0000313" key="3">
    <source>
        <dbReference type="EMBL" id="UWD34487.1"/>
    </source>
</evidence>
<keyword evidence="2" id="KW-0732">Signal</keyword>